<gene>
    <name evidence="2" type="ORF">NCTC13229_02957</name>
</gene>
<accession>A0AB38FD31</accession>
<reference evidence="2 3" key="1">
    <citation type="submission" date="2018-06" db="EMBL/GenBank/DDBJ databases">
        <authorList>
            <consortium name="Pathogen Informatics"/>
            <person name="Doyle S."/>
        </authorList>
    </citation>
    <scope>NUCLEOTIDE SEQUENCE [LARGE SCALE GENOMIC DNA]</scope>
    <source>
        <strain evidence="2 3">NCTC13229</strain>
    </source>
</reference>
<dbReference type="InterPro" id="IPR006311">
    <property type="entry name" value="TAT_signal"/>
</dbReference>
<dbReference type="Proteomes" id="UP000251211">
    <property type="component" value="Unassembled WGS sequence"/>
</dbReference>
<protein>
    <submittedName>
        <fullName evidence="2">Iron ABC transporter substrate-binding protein</fullName>
    </submittedName>
</protein>
<dbReference type="GO" id="GO:0015888">
    <property type="term" value="P:thiamine transport"/>
    <property type="evidence" value="ECO:0007669"/>
    <property type="project" value="TreeGrafter"/>
</dbReference>
<dbReference type="PANTHER" id="PTHR30006">
    <property type="entry name" value="THIAMINE-BINDING PERIPLASMIC PROTEIN-RELATED"/>
    <property type="match status" value="1"/>
</dbReference>
<dbReference type="PROSITE" id="PS51318">
    <property type="entry name" value="TAT"/>
    <property type="match status" value="1"/>
</dbReference>
<evidence type="ECO:0000313" key="3">
    <source>
        <dbReference type="Proteomes" id="UP000251211"/>
    </source>
</evidence>
<comment type="caution">
    <text evidence="2">The sequence shown here is derived from an EMBL/GenBank/DDBJ whole genome shotgun (WGS) entry which is preliminary data.</text>
</comment>
<dbReference type="SUPFAM" id="SSF53850">
    <property type="entry name" value="Periplasmic binding protein-like II"/>
    <property type="match status" value="1"/>
</dbReference>
<keyword evidence="1" id="KW-0732">Signal</keyword>
<name>A0AB38FD31_RHOWR</name>
<dbReference type="RefSeq" id="WP_160118512.1">
    <property type="nucleotide sequence ID" value="NZ_QTTP01000001.1"/>
</dbReference>
<dbReference type="GO" id="GO:0030976">
    <property type="term" value="F:thiamine pyrophosphate binding"/>
    <property type="evidence" value="ECO:0007669"/>
    <property type="project" value="TreeGrafter"/>
</dbReference>
<dbReference type="Pfam" id="PF13343">
    <property type="entry name" value="SBP_bac_6"/>
    <property type="match status" value="1"/>
</dbReference>
<dbReference type="EMBL" id="UAUI01000011">
    <property type="protein sequence ID" value="SPZ39478.1"/>
    <property type="molecule type" value="Genomic_DNA"/>
</dbReference>
<dbReference type="GO" id="GO:0030288">
    <property type="term" value="C:outer membrane-bounded periplasmic space"/>
    <property type="evidence" value="ECO:0007669"/>
    <property type="project" value="TreeGrafter"/>
</dbReference>
<dbReference type="PANTHER" id="PTHR30006:SF2">
    <property type="entry name" value="ABC TRANSPORTER SUBSTRATE-BINDING PROTEIN"/>
    <property type="match status" value="1"/>
</dbReference>
<evidence type="ECO:0000313" key="2">
    <source>
        <dbReference type="EMBL" id="SPZ39478.1"/>
    </source>
</evidence>
<proteinExistence type="predicted"/>
<sequence length="364" mass="38122">MTGNELLSGSMMSRRNALGLGLGGAVGLFLVACGARPGGGSAAPTVDVSSLNSTDQGLLAEAQKEGTVTLYTSSVPGTVDQIVAALDQLKITVVPQRLNSAQLSQRFSAESAAGQSNADVVMISDPVVLPDWTAKGWLSPVDSQPAWSGWPAQFKDTYYSIVGINPQGIAINTNKVDATNVEDWKFLLEPEFQGAILSLDLNNVGGVAFQFWDMIRLNYGDDFLTQFAAQQARLIDSGAAGAQQLAAGGASLFVPCSLTNAIDQTNQGAPVKDLLPVNAPVTGAEFAATICSRAPHPAAAKFLFNFLMSEQGQKVLNSETTATSSPNNTPGCPALPASYVRPRYAEAATPAVQQELIRLLGMGM</sequence>
<dbReference type="Gene3D" id="3.40.190.10">
    <property type="entry name" value="Periplasmic binding protein-like II"/>
    <property type="match status" value="2"/>
</dbReference>
<evidence type="ECO:0000256" key="1">
    <source>
        <dbReference type="ARBA" id="ARBA00022729"/>
    </source>
</evidence>
<dbReference type="GO" id="GO:0030975">
    <property type="term" value="F:thiamine binding"/>
    <property type="evidence" value="ECO:0007669"/>
    <property type="project" value="TreeGrafter"/>
</dbReference>
<dbReference type="AlphaFoldDB" id="A0AB38FD31"/>
<organism evidence="2 3">
    <name type="scientific">Rhodococcus wratislaviensis</name>
    <name type="common">Tsukamurella wratislaviensis</name>
    <dbReference type="NCBI Taxonomy" id="44752"/>
    <lineage>
        <taxon>Bacteria</taxon>
        <taxon>Bacillati</taxon>
        <taxon>Actinomycetota</taxon>
        <taxon>Actinomycetes</taxon>
        <taxon>Mycobacteriales</taxon>
        <taxon>Nocardiaceae</taxon>
        <taxon>Rhodococcus</taxon>
    </lineage>
</organism>